<evidence type="ECO:0000256" key="1">
    <source>
        <dbReference type="SAM" id="Phobius"/>
    </source>
</evidence>
<proteinExistence type="predicted"/>
<keyword evidence="3" id="KW-1185">Reference proteome</keyword>
<reference evidence="2" key="1">
    <citation type="submission" date="2020-08" db="EMBL/GenBank/DDBJ databases">
        <title>Genome public.</title>
        <authorList>
            <person name="Liu C."/>
            <person name="Sun Q."/>
        </authorList>
    </citation>
    <scope>NUCLEOTIDE SEQUENCE</scope>
    <source>
        <strain evidence="2">NSJ-68</strain>
    </source>
</reference>
<dbReference type="Gene3D" id="2.160.20.110">
    <property type="match status" value="4"/>
</dbReference>
<keyword evidence="1" id="KW-0812">Transmembrane</keyword>
<evidence type="ECO:0000313" key="2">
    <source>
        <dbReference type="EMBL" id="MBC5658616.1"/>
    </source>
</evidence>
<name>A0A923RLR4_9FIRM</name>
<dbReference type="NCBIfam" id="TIGR02532">
    <property type="entry name" value="IV_pilin_GFxxxE"/>
    <property type="match status" value="1"/>
</dbReference>
<dbReference type="EMBL" id="JACOOR010000001">
    <property type="protein sequence ID" value="MBC5658616.1"/>
    <property type="molecule type" value="Genomic_DNA"/>
</dbReference>
<dbReference type="InterPro" id="IPR045584">
    <property type="entry name" value="Pilin-like"/>
</dbReference>
<evidence type="ECO:0000313" key="3">
    <source>
        <dbReference type="Proteomes" id="UP000649345"/>
    </source>
</evidence>
<dbReference type="InterPro" id="IPR012902">
    <property type="entry name" value="N_methyl_site"/>
</dbReference>
<sequence length="3244" mass="344789">MKDRKKGFTLTELMVVLVIMAIIAAIATPLFLRYWRMAEFRKNESNARTVYLAAESRLTWYRSSGQWDAFKKKVEAEGIPADGVFNDPERNNRIYAITMDANTYGTESAEKNPVLELLDDSAYDKETLNGAIAIEIDVESGQVYSAFYGTRCKGLTYEASDTDHCLTMRERSYDSRKERLLGYYSVEDTVNVVNLDPVRLRIMTISLLNSEKLSLNWSSNAGSALDVSYEIAFYKSSDSAQLFSLVLSPFDMRSDGWDGKSGGSSELASLELKAADGTGRGSWSFPVTCTEGKYSLVLDAMMSAKLCAALEAGGEDLARTSSTSILRLAGVASALQNEQNIYATVKAIPYAGTGTVHTDMEYRDSEPVTSNTANTLYGDKTSGTAVQISAFRHLSNIRYRSGSQADTYTLTAKNMDWASVGTGLYDLTSVGGGIQLPAWCDNGNAVNDFPTVPELQKNAKLTGNGDKTLVSNLKLGRKSVLNDAEADAFQAGGAVKAAYLGLFGQIYGSVENVTLKDPTLELITDKENSYTGLKGIGILSGYSRGKLTGITVDAKKTETITADAGNKGTVYVDLGDSGSRAAVGGITGVIADRTAAGSGFSGLNGVIFQDLTMDGTMRVELPADKGSLSDEKAQKKINYGIGGIAGFVWLNNSVAEKSRLEDCANHADISGSVFTGGIVGRLMGTIGNGTTGSYQDRADVLDCSNDGLILSTEDAAADALTGHYFGGIVGYGYESVIHGATAASGRDSSFSYDESKKFLLKGSYVGGIIGYGDATVINNCSTRRRGYVLGAKYVGGIAGGLGSDIAESIRADENVSVTTNASYIIGLSYVGGITGRNDSGVVLKNCVNNGVAACYEKYAGGIVGYNENGAEIQDCTSYLSDYDSSVFNMIVKKWKATGDYAGGIAGYNNGSIRFSKDSEAITVKSVSSIVVGGDYVGGIAGFNDVKGTLDVHYTLIGGQIYAYGNGAGGIFGLNASESVLEQELTVKPKSVEGNYCVGGLIGANIVDLSKDRIMDKFRSDNSLGSITGRAFVGGIIGYQRTYTAAQLNGKAVETLMPNLQDGTHVPKETLRSANGYCLTIKGKDDAAVNNIPIAAGWYAGGVVGYCERDSYLILKNCKNTGNLSLASGVGEGDGVSLGDFVTSSEVGRSLSADAGKTRVHFVGGIIGVNLENQIIDHCTNTGNMSGSVGIGGIVGLNAGYIYDCTLSGNFGSASLSYLGGITALNIHSADGTRTYEGKTYTTGTVENCSTAKGRTISGNSDVGGIVGWNLDGGILKDNTSAANVTGRGDYVGGFAGRNRGLLQLKAAEAASDSKTVQSSQGQGIGGIVGINEASGAIRVTGTADANGELVVIGKGVTVTGRKNAGGIAGINLGTLGDSSGPALTSSAKLVRASKGMAGGVVGATSGNLINVVNRSELVTADEGTAGGITAVNTTGKTVSSCKNYGPVRSSNGYAGGIVADNKGTVADCTVAGTGSGANVTRTEIYSRGVDSIGAICALNSGTVKNSVPGSAVVLRGSAAIYGGVVGTNTGTVTDTTMAQMPEINSTSGNVTAGGAVGQNEGTVNHVKTEGISFADFQNYRYLGGIVGTNGLTKGGENGALVQNCVFSGTIREKSGAAGNSYGGIAGINGGRLESNSVGKLTLDVQGVYTATSTSTTAEKESLSSYAGGITGKNEQYGIIRSCTLENRADSSLTAAYGMLGGVTGFNKGAIELSGSSVTPDVMTDDVLNQSKTARERLSLLDQKARAQGLYGDQNEDWVNWTNNAQVENLTYHKSNKKVSADRMNIRMTTNGNLGGIAAYNATTGSLQKCVSGNWFLVNKSNTLGVGTGGIIGMNESEKNLGYLVNGAFVGRQLTNADTNRFAGGIIGNQNNTTTGGWTISYSVNYGTVYCYRTHYSGGIMGQWTGTGGTIENCRNYGTLQTSHQAAWVGASGGIVAQLYHAYKDNEYNIIGCGNYGSIYKKKASSDDSGANDSAGILGNITNYEMAAGKTGDPYTVQILDCFNGPGVEIYSSSMASGIFGFLSCDNVAGKANNVAVPQIRRSTETTTIRIERCRNFAHVLKGNNYYGGIFGDRYGGWSDHTIVKDNVSVNPTKDYHKENGDGRYPTYARGIGNQGGVGDIPAEDRKNNYYVDYDWGYSDVVISEDAPSGSSSAGNGYYEQDIQGKYTHNLFFMKDQTKGVRTFLASIVPRNSNGMTTVYGNSDYIDKYGNIRDGSGNKKGEVLYYVDAKTYSRSDLSSLITADPENPVFVNARTGYYRLEGIVDNKILAPASATAKVEDGKVTMDITPAALPGSTSGEQSDPFLYRVRVTADGQSKIYNLYTENGSFELPAEASGEVTTIEVQAVSMYEEVGESDWITAKTYEISEILPEPEVRVELVPNGDAGSSGRYHAYRFKLENLEEYNRQQNGAYLYADWQVIIKVNGKTITLNRNTPEADTTMESDGGYVFQMTAQASDPKGKLTASGTISTPVALPWYRPAMTLSYMDEYNPVLTKNITVTGTTQEDMTITVELDATGQKGVDTPPVYRIEILGDWTDQDGNQTTDAVLASRNLLTVSAGKATATFTNLPEYISRAENMRVRIWYAMSGLGPVYAYTEDVPEAEANVKELTDVITETQDDGSEAETETWKYLSSTTLKNTGNYFSWNGQGQYFCTSDQLWTWLDAPELEGVNQTLEPQYGENGELKYTFRWMGSAAADYQVSLAGIDGDGREVVISSTQTISGNSWTVDGADWNYTQVRLKVTQVGGTTGTGTLRIGRASTGTYKVKPRLESPAQPGVQIVNENELIYKLSWLPITSEEGCTGYQLYIRTRDTDGNLSAAALLGTEAGIGEKTEAGTYEVTRNLEDYAGQTVVIYLVAKADVNGDYLDSLSGITNEVEISNRLKAPNIDWAKSWEYTRDNPTRAEDFRNTDDGANGLEITATAQDDTSMPPGGSAYLLRAHIYNSEAEAANPDATPLAIYPASYEADGTPVQMEQTADPKVYDYALADLPLKYAGKWIVFYARISSGGGNVSSAWSQAGTPFRLPYVKLDTPELNGQSTQTTEVSVNITDKPGLPDTVETWNTERNVLKWTGVDSADLYRLALKGFNTDLAGDYRIQETEEVAEDGTAQQTIVVLHRMVETDDDGNETETWIELEKKAADDGSLHFTLTGYETTVTGSYTSTNGTGNYSMDLSAELTAVRDADTESWSYELKLPDAVRVTAKDGSAVEAVRLTKKVTLQADVRDNLEEPLSEAYVESEQAEISFQQE</sequence>
<dbReference type="RefSeq" id="WP_186872690.1">
    <property type="nucleotide sequence ID" value="NZ_JACOOR010000001.1"/>
</dbReference>
<keyword evidence="1" id="KW-1133">Transmembrane helix</keyword>
<dbReference type="Gene3D" id="3.30.700.10">
    <property type="entry name" value="Glycoprotein, Type 4 Pilin"/>
    <property type="match status" value="1"/>
</dbReference>
<keyword evidence="1" id="KW-0472">Membrane</keyword>
<organism evidence="2 3">
    <name type="scientific">Anaerosacchariphilus hominis</name>
    <dbReference type="NCBI Taxonomy" id="2763017"/>
    <lineage>
        <taxon>Bacteria</taxon>
        <taxon>Bacillati</taxon>
        <taxon>Bacillota</taxon>
        <taxon>Clostridia</taxon>
        <taxon>Lachnospirales</taxon>
        <taxon>Lachnospiraceae</taxon>
        <taxon>Anaerosacchariphilus</taxon>
    </lineage>
</organism>
<protein>
    <submittedName>
        <fullName evidence="2">Prepilin-type N-terminal cleavage/methylation domain-containing protein</fullName>
    </submittedName>
</protein>
<dbReference type="SUPFAM" id="SSF54523">
    <property type="entry name" value="Pili subunits"/>
    <property type="match status" value="1"/>
</dbReference>
<feature type="transmembrane region" description="Helical" evidence="1">
    <location>
        <begin position="12"/>
        <end position="35"/>
    </location>
</feature>
<dbReference type="Proteomes" id="UP000649345">
    <property type="component" value="Unassembled WGS sequence"/>
</dbReference>
<comment type="caution">
    <text evidence="2">The sequence shown here is derived from an EMBL/GenBank/DDBJ whole genome shotgun (WGS) entry which is preliminary data.</text>
</comment>
<dbReference type="Pfam" id="PF07963">
    <property type="entry name" value="N_methyl"/>
    <property type="match status" value="1"/>
</dbReference>
<accession>A0A923RLR4</accession>
<gene>
    <name evidence="2" type="ORF">H8S44_02290</name>
</gene>